<dbReference type="InterPro" id="IPR008160">
    <property type="entry name" value="Collagen"/>
</dbReference>
<proteinExistence type="predicted"/>
<dbReference type="Gene3D" id="2.20.110.10">
    <property type="entry name" value="Histone H3 K4-specific methyltransferase SET7/9 N-terminal domain"/>
    <property type="match status" value="1"/>
</dbReference>
<name>A0ABR2YY87_9CHLO</name>
<dbReference type="Proteomes" id="UP001491310">
    <property type="component" value="Unassembled WGS sequence"/>
</dbReference>
<evidence type="ECO:0000256" key="2">
    <source>
        <dbReference type="SAM" id="MobiDB-lite"/>
    </source>
</evidence>
<feature type="region of interest" description="Disordered" evidence="2">
    <location>
        <begin position="44"/>
        <end position="64"/>
    </location>
</feature>
<reference evidence="3 4" key="1">
    <citation type="journal article" date="2024" name="Nat. Commun.">
        <title>Phylogenomics reveals the evolutionary origins of lichenization in chlorophyte algae.</title>
        <authorList>
            <person name="Puginier C."/>
            <person name="Libourel C."/>
            <person name="Otte J."/>
            <person name="Skaloud P."/>
            <person name="Haon M."/>
            <person name="Grisel S."/>
            <person name="Petersen M."/>
            <person name="Berrin J.G."/>
            <person name="Delaux P.M."/>
            <person name="Dal Grande F."/>
            <person name="Keller J."/>
        </authorList>
    </citation>
    <scope>NUCLEOTIDE SEQUENCE [LARGE SCALE GENOMIC DNA]</scope>
    <source>
        <strain evidence="3 4">SAG 216-7</strain>
    </source>
</reference>
<dbReference type="Pfam" id="PF01391">
    <property type="entry name" value="Collagen"/>
    <property type="match status" value="1"/>
</dbReference>
<dbReference type="Pfam" id="PF02493">
    <property type="entry name" value="MORN"/>
    <property type="match status" value="2"/>
</dbReference>
<dbReference type="EMBL" id="JALJOT010000003">
    <property type="protein sequence ID" value="KAK9916858.1"/>
    <property type="molecule type" value="Genomic_DNA"/>
</dbReference>
<feature type="compositionally biased region" description="Basic and acidic residues" evidence="2">
    <location>
        <begin position="50"/>
        <end position="59"/>
    </location>
</feature>
<evidence type="ECO:0008006" key="5">
    <source>
        <dbReference type="Google" id="ProtNLM"/>
    </source>
</evidence>
<keyword evidence="1" id="KW-0677">Repeat</keyword>
<accession>A0ABR2YY87</accession>
<organism evidence="3 4">
    <name type="scientific">Coccomyxa subellipsoidea</name>
    <dbReference type="NCBI Taxonomy" id="248742"/>
    <lineage>
        <taxon>Eukaryota</taxon>
        <taxon>Viridiplantae</taxon>
        <taxon>Chlorophyta</taxon>
        <taxon>core chlorophytes</taxon>
        <taxon>Trebouxiophyceae</taxon>
        <taxon>Trebouxiophyceae incertae sedis</taxon>
        <taxon>Coccomyxaceae</taxon>
        <taxon>Coccomyxa</taxon>
    </lineage>
</organism>
<evidence type="ECO:0000256" key="1">
    <source>
        <dbReference type="ARBA" id="ARBA00022737"/>
    </source>
</evidence>
<feature type="region of interest" description="Disordered" evidence="2">
    <location>
        <begin position="181"/>
        <end position="244"/>
    </location>
</feature>
<feature type="compositionally biased region" description="Low complexity" evidence="2">
    <location>
        <begin position="193"/>
        <end position="237"/>
    </location>
</feature>
<sequence>MGDKKRGDQASKGAGKPLKVFKNHESWPLNFATGRKDVRVEYADGSSYEGRVDSEKETTKTPASDGNLYISVPYEIQAKKQEAKSVKCGRYQGHFKDKNYHGHGRLTMPEGYGFKGDWVEGKPHGKGRVPRNETFVEALVNTAYNITANIGPASKADLNEFRAVVGVLQEDFSYISMTGATGAPGLDGSKGDTGPTGPTGIQGIPGPQGNTGPAGPIGANGNTGALGATGPQGATGAQSSSGFTVKDGSGNTIGTLVTTSGRTITAITSTGFLITLAYAGSVAPSQIYYTSPTCASTPAYLNDGSGGGARTGQSISCNQLVYSFSLKMLLVPTTTAPCCRLGATCPAGSTSTATSAATQPCNAIDNPTCTALSAPTVEGGWNLAEVAPTDAGLASFTPATGTFVPPISIS</sequence>
<dbReference type="InterPro" id="IPR003409">
    <property type="entry name" value="MORN"/>
</dbReference>
<gene>
    <name evidence="3" type="ORF">WJX75_008036</name>
</gene>
<evidence type="ECO:0000313" key="4">
    <source>
        <dbReference type="Proteomes" id="UP001491310"/>
    </source>
</evidence>
<comment type="caution">
    <text evidence="3">The sequence shown here is derived from an EMBL/GenBank/DDBJ whole genome shotgun (WGS) entry which is preliminary data.</text>
</comment>
<protein>
    <recommendedName>
        <fullName evidence="5">Collagen-like protein</fullName>
    </recommendedName>
</protein>
<dbReference type="SUPFAM" id="SSF82185">
    <property type="entry name" value="Histone H3 K4-specific methyltransferase SET7/9 N-terminal domain"/>
    <property type="match status" value="1"/>
</dbReference>
<keyword evidence="4" id="KW-1185">Reference proteome</keyword>
<evidence type="ECO:0000313" key="3">
    <source>
        <dbReference type="EMBL" id="KAK9916858.1"/>
    </source>
</evidence>